<evidence type="ECO:0000313" key="2">
    <source>
        <dbReference type="EMBL" id="KMZ71389.1"/>
    </source>
</evidence>
<feature type="domain" description="SAM" evidence="1">
    <location>
        <begin position="7"/>
        <end position="67"/>
    </location>
</feature>
<keyword evidence="3" id="KW-1185">Reference proteome</keyword>
<proteinExistence type="predicted"/>
<dbReference type="SUPFAM" id="SSF47769">
    <property type="entry name" value="SAM/Pointed domain"/>
    <property type="match status" value="1"/>
</dbReference>
<dbReference type="InterPro" id="IPR013761">
    <property type="entry name" value="SAM/pointed_sf"/>
</dbReference>
<dbReference type="Gene3D" id="1.10.150.50">
    <property type="entry name" value="Transcription Factor, Ets-1"/>
    <property type="match status" value="1"/>
</dbReference>
<dbReference type="InterPro" id="IPR001660">
    <property type="entry name" value="SAM"/>
</dbReference>
<dbReference type="OMA" id="DNFRWDS"/>
<dbReference type="PANTHER" id="PTHR33915:SF1">
    <property type="entry name" value="OS04G0644100 PROTEIN"/>
    <property type="match status" value="1"/>
</dbReference>
<dbReference type="AlphaFoldDB" id="A0A0K9PQZ6"/>
<dbReference type="EMBL" id="LFYR01000676">
    <property type="protein sequence ID" value="KMZ71389.1"/>
    <property type="molecule type" value="Genomic_DNA"/>
</dbReference>
<evidence type="ECO:0000259" key="1">
    <source>
        <dbReference type="PROSITE" id="PS50105"/>
    </source>
</evidence>
<comment type="caution">
    <text evidence="2">The sequence shown here is derived from an EMBL/GenBank/DDBJ whole genome shotgun (WGS) entry which is preliminary data.</text>
</comment>
<sequence>MLNWYSWLQRAGIEPPFTSEYALLFSDNELQEEDIVEFSHDFLQSIGISNAKHRLKIIRLARKEKELITVSNTMSFFLAVVKLMRGKIGQKLKLGVRGPSPAMISAWRAVKKSTMVKLGKVKPDEKVIGDNFRWDSMFDKLEPT</sequence>
<organism evidence="2 3">
    <name type="scientific">Zostera marina</name>
    <name type="common">Eelgrass</name>
    <dbReference type="NCBI Taxonomy" id="29655"/>
    <lineage>
        <taxon>Eukaryota</taxon>
        <taxon>Viridiplantae</taxon>
        <taxon>Streptophyta</taxon>
        <taxon>Embryophyta</taxon>
        <taxon>Tracheophyta</taxon>
        <taxon>Spermatophyta</taxon>
        <taxon>Magnoliopsida</taxon>
        <taxon>Liliopsida</taxon>
        <taxon>Zosteraceae</taxon>
        <taxon>Zostera</taxon>
    </lineage>
</organism>
<protein>
    <recommendedName>
        <fullName evidence="1">SAM domain-containing protein</fullName>
    </recommendedName>
</protein>
<dbReference type="CDD" id="cd09487">
    <property type="entry name" value="SAM_superfamily"/>
    <property type="match status" value="1"/>
</dbReference>
<dbReference type="Proteomes" id="UP000036987">
    <property type="component" value="Unassembled WGS sequence"/>
</dbReference>
<reference evidence="3" key="1">
    <citation type="journal article" date="2016" name="Nature">
        <title>The genome of the seagrass Zostera marina reveals angiosperm adaptation to the sea.</title>
        <authorList>
            <person name="Olsen J.L."/>
            <person name="Rouze P."/>
            <person name="Verhelst B."/>
            <person name="Lin Y.-C."/>
            <person name="Bayer T."/>
            <person name="Collen J."/>
            <person name="Dattolo E."/>
            <person name="De Paoli E."/>
            <person name="Dittami S."/>
            <person name="Maumus F."/>
            <person name="Michel G."/>
            <person name="Kersting A."/>
            <person name="Lauritano C."/>
            <person name="Lohaus R."/>
            <person name="Toepel M."/>
            <person name="Tonon T."/>
            <person name="Vanneste K."/>
            <person name="Amirebrahimi M."/>
            <person name="Brakel J."/>
            <person name="Bostroem C."/>
            <person name="Chovatia M."/>
            <person name="Grimwood J."/>
            <person name="Jenkins J.W."/>
            <person name="Jueterbock A."/>
            <person name="Mraz A."/>
            <person name="Stam W.T."/>
            <person name="Tice H."/>
            <person name="Bornberg-Bauer E."/>
            <person name="Green P.J."/>
            <person name="Pearson G.A."/>
            <person name="Procaccini G."/>
            <person name="Duarte C.M."/>
            <person name="Schmutz J."/>
            <person name="Reusch T.B.H."/>
            <person name="Van de Peer Y."/>
        </authorList>
    </citation>
    <scope>NUCLEOTIDE SEQUENCE [LARGE SCALE GENOMIC DNA]</scope>
    <source>
        <strain evidence="3">cv. Finnish</strain>
    </source>
</reference>
<dbReference type="Pfam" id="PF07647">
    <property type="entry name" value="SAM_2"/>
    <property type="match status" value="1"/>
</dbReference>
<dbReference type="OrthoDB" id="1887912at2759"/>
<name>A0A0K9PQZ6_ZOSMR</name>
<dbReference type="PROSITE" id="PS50105">
    <property type="entry name" value="SAM_DOMAIN"/>
    <property type="match status" value="1"/>
</dbReference>
<gene>
    <name evidence="2" type="ORF">ZOSMA_181G00240</name>
</gene>
<dbReference type="PANTHER" id="PTHR33915">
    <property type="entry name" value="OSJNBA0033G05.11 PROTEIN"/>
    <property type="match status" value="1"/>
</dbReference>
<accession>A0A0K9PQZ6</accession>
<evidence type="ECO:0000313" key="3">
    <source>
        <dbReference type="Proteomes" id="UP000036987"/>
    </source>
</evidence>